<organism evidence="8 9">
    <name type="scientific">Mucilaginibacter frigoritolerans</name>
    <dbReference type="NCBI Taxonomy" id="652788"/>
    <lineage>
        <taxon>Bacteria</taxon>
        <taxon>Pseudomonadati</taxon>
        <taxon>Bacteroidota</taxon>
        <taxon>Sphingobacteriia</taxon>
        <taxon>Sphingobacteriales</taxon>
        <taxon>Sphingobacteriaceae</taxon>
        <taxon>Mucilaginibacter</taxon>
    </lineage>
</organism>
<dbReference type="PANTHER" id="PTHR43047">
    <property type="entry name" value="TWO-COMPONENT HISTIDINE PROTEIN KINASE"/>
    <property type="match status" value="1"/>
</dbReference>
<evidence type="ECO:0000313" key="8">
    <source>
        <dbReference type="EMBL" id="TWJ04593.1"/>
    </source>
</evidence>
<keyword evidence="5 8" id="KW-0418">Kinase</keyword>
<dbReference type="Pfam" id="PF02518">
    <property type="entry name" value="HATPase_c"/>
    <property type="match status" value="1"/>
</dbReference>
<dbReference type="EMBL" id="VLLI01000001">
    <property type="protein sequence ID" value="TWJ04593.1"/>
    <property type="molecule type" value="Genomic_DNA"/>
</dbReference>
<dbReference type="SMART" id="SM00387">
    <property type="entry name" value="HATPase_c"/>
    <property type="match status" value="1"/>
</dbReference>
<dbReference type="GO" id="GO:0005886">
    <property type="term" value="C:plasma membrane"/>
    <property type="evidence" value="ECO:0007669"/>
    <property type="project" value="TreeGrafter"/>
</dbReference>
<dbReference type="SUPFAM" id="SSF48452">
    <property type="entry name" value="TPR-like"/>
    <property type="match status" value="2"/>
</dbReference>
<dbReference type="EC" id="2.7.13.3" evidence="2"/>
<dbReference type="RefSeq" id="WP_144908937.1">
    <property type="nucleotide sequence ID" value="NZ_VLLI01000001.1"/>
</dbReference>
<dbReference type="InterPro" id="IPR005467">
    <property type="entry name" value="His_kinase_dom"/>
</dbReference>
<dbReference type="CDD" id="cd00075">
    <property type="entry name" value="HATPase"/>
    <property type="match status" value="1"/>
</dbReference>
<comment type="catalytic activity">
    <reaction evidence="1">
        <text>ATP + protein L-histidine = ADP + protein N-phospho-L-histidine.</text>
        <dbReference type="EC" id="2.7.13.3"/>
    </reaction>
</comment>
<keyword evidence="3" id="KW-0597">Phosphoprotein</keyword>
<dbReference type="Gene3D" id="3.30.565.10">
    <property type="entry name" value="Histidine kinase-like ATPase, C-terminal domain"/>
    <property type="match status" value="1"/>
</dbReference>
<dbReference type="PRINTS" id="PR00344">
    <property type="entry name" value="BCTRLSENSOR"/>
</dbReference>
<comment type="caution">
    <text evidence="8">The sequence shown here is derived from an EMBL/GenBank/DDBJ whole genome shotgun (WGS) entry which is preliminary data.</text>
</comment>
<keyword evidence="6" id="KW-1133">Transmembrane helix</keyword>
<evidence type="ECO:0000256" key="1">
    <source>
        <dbReference type="ARBA" id="ARBA00000085"/>
    </source>
</evidence>
<dbReference type="GO" id="GO:0009927">
    <property type="term" value="F:histidine phosphotransfer kinase activity"/>
    <property type="evidence" value="ECO:0007669"/>
    <property type="project" value="TreeGrafter"/>
</dbReference>
<name>A0A562UFS0_9SPHI</name>
<protein>
    <recommendedName>
        <fullName evidence="2">histidine kinase</fullName>
        <ecNumber evidence="2">2.7.13.3</ecNumber>
    </recommendedName>
</protein>
<dbReference type="Gene3D" id="1.10.287.130">
    <property type="match status" value="1"/>
</dbReference>
<dbReference type="AlphaFoldDB" id="A0A562UFS0"/>
<keyword evidence="6" id="KW-0812">Transmembrane</keyword>
<gene>
    <name evidence="8" type="ORF">JN11_00305</name>
</gene>
<dbReference type="InterPro" id="IPR004358">
    <property type="entry name" value="Sig_transdc_His_kin-like_C"/>
</dbReference>
<dbReference type="PANTHER" id="PTHR43047:SF65">
    <property type="entry name" value="CHEY-HOMOLOGOUS RECEIVER DOMAIN AND PAS DOMAIN-CONTAINING PROTEIN"/>
    <property type="match status" value="1"/>
</dbReference>
<evidence type="ECO:0000256" key="6">
    <source>
        <dbReference type="SAM" id="Phobius"/>
    </source>
</evidence>
<evidence type="ECO:0000259" key="7">
    <source>
        <dbReference type="PROSITE" id="PS50109"/>
    </source>
</evidence>
<keyword evidence="4" id="KW-0808">Transferase</keyword>
<proteinExistence type="predicted"/>
<evidence type="ECO:0000256" key="2">
    <source>
        <dbReference type="ARBA" id="ARBA00012438"/>
    </source>
</evidence>
<dbReference type="SUPFAM" id="SSF47384">
    <property type="entry name" value="Homodimeric domain of signal transducing histidine kinase"/>
    <property type="match status" value="1"/>
</dbReference>
<dbReference type="GO" id="GO:0000155">
    <property type="term" value="F:phosphorelay sensor kinase activity"/>
    <property type="evidence" value="ECO:0007669"/>
    <property type="project" value="InterPro"/>
</dbReference>
<sequence>MRAPSIRLWIQIALLVIPLFVLTVAGAQQLELKKFEQQLAVTKDSLKVMRLMNKIGFLIHMKSADSSYIYGTKANAIAQQLHNTRGQADALTNIAISFALKGLYSQSLDYYSRAYHTYAKLPDTAEMAQMLMNSSISYSFINDSIKTKEFSQKAMFTARHLKADSTLCMLYANYVEMNNLTGNSAAYYLNKATELAIRFHYDRALVFVMQEKAGLFLDKKDNKAALPLILKSIQIARSNQWDYHQMEGLNVYATYYLAEKQTDSALYCYQQIYDMAAVNNFVYWKIDVLKDMLHIYELKHNLIKQAETNKLLVSALGKQNDNNSSFLGDYIKYNDAQENIKRLQLLDNANHKKQLWFIIASSVGSVTLLLLIGFYYRSRKHATVLKGLNEQITRQNKALKINDEFKGRLLSMLAHDFRAPLGEALGMVNLLRDEELDRTILLQSCNNIQTDIENVLLTFDNILQWIKKQLSGYIFTAEQLNLRELIEQSFSLFQHKIDDKQLVINNPIAPEFTLKSDREIVQFINRNLINNAIKFSPQCGAITCNVTSTESEIVISIKNEGKGMTETELNHLFSFKQSETTSRDAGMALTICKEFITLLNGRIWAESKPEFGATFYYSIPVK</sequence>
<keyword evidence="9" id="KW-1185">Reference proteome</keyword>
<evidence type="ECO:0000256" key="5">
    <source>
        <dbReference type="ARBA" id="ARBA00022777"/>
    </source>
</evidence>
<keyword evidence="6" id="KW-0472">Membrane</keyword>
<evidence type="ECO:0000256" key="3">
    <source>
        <dbReference type="ARBA" id="ARBA00022553"/>
    </source>
</evidence>
<dbReference type="PROSITE" id="PS50109">
    <property type="entry name" value="HIS_KIN"/>
    <property type="match status" value="1"/>
</dbReference>
<dbReference type="InterPro" id="IPR003594">
    <property type="entry name" value="HATPase_dom"/>
</dbReference>
<dbReference type="InterPro" id="IPR036890">
    <property type="entry name" value="HATPase_C_sf"/>
</dbReference>
<reference evidence="8 9" key="1">
    <citation type="submission" date="2019-07" db="EMBL/GenBank/DDBJ databases">
        <title>Genomic Encyclopedia of Archaeal and Bacterial Type Strains, Phase II (KMG-II): from individual species to whole genera.</title>
        <authorList>
            <person name="Goeker M."/>
        </authorList>
    </citation>
    <scope>NUCLEOTIDE SEQUENCE [LARGE SCALE GENOMIC DNA]</scope>
    <source>
        <strain evidence="8 9">ATCC BAA-1854</strain>
    </source>
</reference>
<feature type="transmembrane region" description="Helical" evidence="6">
    <location>
        <begin position="355"/>
        <end position="376"/>
    </location>
</feature>
<evidence type="ECO:0000256" key="4">
    <source>
        <dbReference type="ARBA" id="ARBA00022679"/>
    </source>
</evidence>
<dbReference type="OrthoDB" id="1301080at2"/>
<dbReference type="SUPFAM" id="SSF55874">
    <property type="entry name" value="ATPase domain of HSP90 chaperone/DNA topoisomerase II/histidine kinase"/>
    <property type="match status" value="1"/>
</dbReference>
<dbReference type="Proteomes" id="UP000317010">
    <property type="component" value="Unassembled WGS sequence"/>
</dbReference>
<dbReference type="InterPro" id="IPR036097">
    <property type="entry name" value="HisK_dim/P_sf"/>
</dbReference>
<dbReference type="CDD" id="cd00082">
    <property type="entry name" value="HisKA"/>
    <property type="match status" value="1"/>
</dbReference>
<dbReference type="InterPro" id="IPR003661">
    <property type="entry name" value="HisK_dim/P_dom"/>
</dbReference>
<dbReference type="Gene3D" id="1.25.40.10">
    <property type="entry name" value="Tetratricopeptide repeat domain"/>
    <property type="match status" value="1"/>
</dbReference>
<evidence type="ECO:0000313" key="9">
    <source>
        <dbReference type="Proteomes" id="UP000317010"/>
    </source>
</evidence>
<feature type="domain" description="Histidine kinase" evidence="7">
    <location>
        <begin position="412"/>
        <end position="622"/>
    </location>
</feature>
<accession>A0A562UFS0</accession>
<dbReference type="InterPro" id="IPR011990">
    <property type="entry name" value="TPR-like_helical_dom_sf"/>
</dbReference>